<evidence type="ECO:0000313" key="3">
    <source>
        <dbReference type="EMBL" id="WFF96787.1"/>
    </source>
</evidence>
<gene>
    <name evidence="3" type="ORF">P5S46_14075</name>
</gene>
<feature type="coiled-coil region" evidence="1">
    <location>
        <begin position="153"/>
        <end position="180"/>
    </location>
</feature>
<keyword evidence="1" id="KW-0175">Coiled coil</keyword>
<organism evidence="3 4">
    <name type="scientific">Aeromonas caviae</name>
    <name type="common">Aeromonas punctata</name>
    <dbReference type="NCBI Taxonomy" id="648"/>
    <lineage>
        <taxon>Bacteria</taxon>
        <taxon>Pseudomonadati</taxon>
        <taxon>Pseudomonadota</taxon>
        <taxon>Gammaproteobacteria</taxon>
        <taxon>Aeromonadales</taxon>
        <taxon>Aeromonadaceae</taxon>
        <taxon>Aeromonas</taxon>
    </lineage>
</organism>
<dbReference type="PROSITE" id="PS51750">
    <property type="entry name" value="BRO_N"/>
    <property type="match status" value="1"/>
</dbReference>
<dbReference type="Proteomes" id="UP001218423">
    <property type="component" value="Chromosome"/>
</dbReference>
<dbReference type="InterPro" id="IPR003497">
    <property type="entry name" value="BRO_N_domain"/>
</dbReference>
<dbReference type="AlphaFoldDB" id="A0AAJ6CPD4"/>
<accession>A0AAJ6CPD4</accession>
<dbReference type="RefSeq" id="WP_216944490.1">
    <property type="nucleotide sequence ID" value="NZ_CP120942.1"/>
</dbReference>
<reference evidence="3" key="1">
    <citation type="submission" date="2023-03" db="EMBL/GenBank/DDBJ databases">
        <title>Aeromonas caviae strain AC1520.</title>
        <authorList>
            <person name="Xie T."/>
            <person name="Zhang Q."/>
            <person name="Deng J."/>
            <person name="Li X."/>
        </authorList>
    </citation>
    <scope>NUCLEOTIDE SEQUENCE</scope>
    <source>
        <strain evidence="3">AC1520</strain>
    </source>
</reference>
<sequence length="257" mass="29373">MFEILLYPSSSGELEIRTIQKDGITLFNLGDIVKAITKESQILEGNNVTNQTSFLRESISALDDDERHTEIIGGERGQDTKYEHFVTEPGIYRVVSRAKSSGAKKFQRWVYHDVMPALRKYGIYPAPKENDDSFILQLADQQAKQSQLLSQYIRQAESKFKEIENKFAENEKQLGDINQRLTSIENANIPSVRFYSVEDSFKGLSLDNTNLIYVIALCEKICTEKNIAYLPSVNSIRTEQKFTKDVIELALNYARLI</sequence>
<name>A0AAJ6CPD4_AERCA</name>
<evidence type="ECO:0000313" key="4">
    <source>
        <dbReference type="Proteomes" id="UP001218423"/>
    </source>
</evidence>
<evidence type="ECO:0000256" key="1">
    <source>
        <dbReference type="SAM" id="Coils"/>
    </source>
</evidence>
<dbReference type="SMART" id="SM01040">
    <property type="entry name" value="Bro-N"/>
    <property type="match status" value="1"/>
</dbReference>
<feature type="domain" description="Bro-N" evidence="2">
    <location>
        <begin position="1"/>
        <end position="122"/>
    </location>
</feature>
<dbReference type="Pfam" id="PF02498">
    <property type="entry name" value="Bro-N"/>
    <property type="match status" value="1"/>
</dbReference>
<protein>
    <submittedName>
        <fullName evidence="3">Bro-N domain-containing protein</fullName>
    </submittedName>
</protein>
<evidence type="ECO:0000259" key="2">
    <source>
        <dbReference type="PROSITE" id="PS51750"/>
    </source>
</evidence>
<dbReference type="EMBL" id="CP120942">
    <property type="protein sequence ID" value="WFF96787.1"/>
    <property type="molecule type" value="Genomic_DNA"/>
</dbReference>
<proteinExistence type="predicted"/>